<dbReference type="Gene3D" id="1.10.4020.10">
    <property type="entry name" value="DNA breaking-rejoining enzymes"/>
    <property type="match status" value="1"/>
</dbReference>
<evidence type="ECO:0000313" key="2">
    <source>
        <dbReference type="Proteomes" id="UP001153269"/>
    </source>
</evidence>
<dbReference type="InterPro" id="IPR038269">
    <property type="entry name" value="SCAN_sf"/>
</dbReference>
<accession>A0A9N7YC26</accession>
<comment type="caution">
    <text evidence="1">The sequence shown here is derived from an EMBL/GenBank/DDBJ whole genome shotgun (WGS) entry which is preliminary data.</text>
</comment>
<name>A0A9N7YC26_PLEPL</name>
<reference evidence="1" key="1">
    <citation type="submission" date="2020-03" db="EMBL/GenBank/DDBJ databases">
        <authorList>
            <person name="Weist P."/>
        </authorList>
    </citation>
    <scope>NUCLEOTIDE SEQUENCE</scope>
</reference>
<proteinExistence type="predicted"/>
<organism evidence="1 2">
    <name type="scientific">Pleuronectes platessa</name>
    <name type="common">European plaice</name>
    <dbReference type="NCBI Taxonomy" id="8262"/>
    <lineage>
        <taxon>Eukaryota</taxon>
        <taxon>Metazoa</taxon>
        <taxon>Chordata</taxon>
        <taxon>Craniata</taxon>
        <taxon>Vertebrata</taxon>
        <taxon>Euteleostomi</taxon>
        <taxon>Actinopterygii</taxon>
        <taxon>Neopterygii</taxon>
        <taxon>Teleostei</taxon>
        <taxon>Neoteleostei</taxon>
        <taxon>Acanthomorphata</taxon>
        <taxon>Carangaria</taxon>
        <taxon>Pleuronectiformes</taxon>
        <taxon>Pleuronectoidei</taxon>
        <taxon>Pleuronectidae</taxon>
        <taxon>Pleuronectes</taxon>
    </lineage>
</organism>
<dbReference type="AlphaFoldDB" id="A0A9N7YC26"/>
<gene>
    <name evidence="1" type="ORF">PLEPLA_LOCUS8582</name>
</gene>
<dbReference type="EMBL" id="CADEAL010000475">
    <property type="protein sequence ID" value="CAB1420707.1"/>
    <property type="molecule type" value="Genomic_DNA"/>
</dbReference>
<dbReference type="Proteomes" id="UP001153269">
    <property type="component" value="Unassembled WGS sequence"/>
</dbReference>
<protein>
    <submittedName>
        <fullName evidence="1">Uncharacterized protein</fullName>
    </submittedName>
</protein>
<evidence type="ECO:0000313" key="1">
    <source>
        <dbReference type="EMBL" id="CAB1420707.1"/>
    </source>
</evidence>
<sequence>MDVKYAIFRKYAIPETKRQRFRSAEVEPGETPKELYGRLKKLYGGCSYAQSRLDKHIRETHTEMSISERASSVQVAKRWQCLKLLRELRDWKPFHAAPTCEQCNVEDGLEEEIVWSLVNHRLVKMRKSMQGVRDARLKEETARQEQRFETLQQVRITPAPELIPSGPDIQGLEA</sequence>
<keyword evidence="2" id="KW-1185">Reference proteome</keyword>